<proteinExistence type="predicted"/>
<dbReference type="PANTHER" id="PTHR38463:SF1">
    <property type="entry name" value="STRESS RESPONSE PROTEIN YSNF"/>
    <property type="match status" value="1"/>
</dbReference>
<dbReference type="InterPro" id="IPR052967">
    <property type="entry name" value="Stress_Response_Assoc"/>
</dbReference>
<evidence type="ECO:0000313" key="3">
    <source>
        <dbReference type="Proteomes" id="UP000501868"/>
    </source>
</evidence>
<reference evidence="2 3" key="2">
    <citation type="submission" date="2020-04" db="EMBL/GenBank/DDBJ databases">
        <authorList>
            <person name="Fomenkov A."/>
            <person name="Anton B.P."/>
            <person name="Roberts R.J."/>
        </authorList>
    </citation>
    <scope>NUCLEOTIDE SEQUENCE [LARGE SCALE GENOMIC DNA]</scope>
    <source>
        <strain evidence="2 3">S2</strain>
    </source>
</reference>
<evidence type="ECO:0000259" key="1">
    <source>
        <dbReference type="Pfam" id="PF09557"/>
    </source>
</evidence>
<dbReference type="NCBIfam" id="TIGR02271">
    <property type="entry name" value="YsnF/AvaK domain"/>
    <property type="match status" value="1"/>
</dbReference>
<sequence length="134" mass="15752">MPEKKNDHREDKTLQLHKEELQVNKKWVETADVRVYKKTYTVEKQIVVPIIREELIIEKKILNPESGPTTQIETTHIPLSEDRIEVILNPTILNDVEIFRNQFEEIIQINENVKEEKVQIDTIGDVKVVVDDKL</sequence>
<feature type="domain" description="DUF2382" evidence="1">
    <location>
        <begin position="14"/>
        <end position="120"/>
    </location>
</feature>
<accession>A0A6H1P6U6</accession>
<evidence type="ECO:0000313" key="2">
    <source>
        <dbReference type="EMBL" id="QIZ09286.1"/>
    </source>
</evidence>
<dbReference type="Proteomes" id="UP000501868">
    <property type="component" value="Chromosome"/>
</dbReference>
<dbReference type="AlphaFoldDB" id="A0A6H1P6U6"/>
<name>A0A6H1P6U6_PRIMG</name>
<gene>
    <name evidence="2" type="ORF">HFZ78_23415</name>
</gene>
<dbReference type="EMBL" id="CP051128">
    <property type="protein sequence ID" value="QIZ09286.1"/>
    <property type="molecule type" value="Genomic_DNA"/>
</dbReference>
<protein>
    <submittedName>
        <fullName evidence="2">YsnF/AvaK domain-containing protein</fullName>
    </submittedName>
</protein>
<organism evidence="2 3">
    <name type="scientific">Priestia megaterium</name>
    <name type="common">Bacillus megaterium</name>
    <dbReference type="NCBI Taxonomy" id="1404"/>
    <lineage>
        <taxon>Bacteria</taxon>
        <taxon>Bacillati</taxon>
        <taxon>Bacillota</taxon>
        <taxon>Bacilli</taxon>
        <taxon>Bacillales</taxon>
        <taxon>Bacillaceae</taxon>
        <taxon>Priestia</taxon>
    </lineage>
</organism>
<dbReference type="InterPro" id="IPR019060">
    <property type="entry name" value="DUF2382"/>
</dbReference>
<dbReference type="PANTHER" id="PTHR38463">
    <property type="entry name" value="STRESS RESPONSE PROTEIN YSNF"/>
    <property type="match status" value="1"/>
</dbReference>
<reference evidence="2 3" key="1">
    <citation type="submission" date="2020-04" db="EMBL/GenBank/DDBJ databases">
        <title>Genome-Wide Identification of 5-Methylcytosine Sites in Bacterial Genomes By High-Throughput Sequencing of MspJI Restriction Fragments.</title>
        <authorList>
            <person name="Wu V."/>
        </authorList>
    </citation>
    <scope>NUCLEOTIDE SEQUENCE [LARGE SCALE GENOMIC DNA]</scope>
    <source>
        <strain evidence="2 3">S2</strain>
    </source>
</reference>
<dbReference type="Pfam" id="PF09557">
    <property type="entry name" value="DUF2382"/>
    <property type="match status" value="1"/>
</dbReference>